<gene>
    <name evidence="1" type="ORF">GCM10023209_00270</name>
</gene>
<dbReference type="EMBL" id="BAABHW010000001">
    <property type="protein sequence ID" value="GAA5064093.1"/>
    <property type="molecule type" value="Genomic_DNA"/>
</dbReference>
<sequence length="62" mass="6512">MDGTALFRTHGTGGPVAAQAQLARAAIWSRVFPNSAGWLHLWLPGDKAVPARLEAALSGSEE</sequence>
<accession>A0ABP9KUJ3</accession>
<comment type="caution">
    <text evidence="1">The sequence shown here is derived from an EMBL/GenBank/DDBJ whole genome shotgun (WGS) entry which is preliminary data.</text>
</comment>
<keyword evidence="2" id="KW-1185">Reference proteome</keyword>
<protein>
    <submittedName>
        <fullName evidence="1">Uncharacterized protein</fullName>
    </submittedName>
</protein>
<proteinExistence type="predicted"/>
<evidence type="ECO:0000313" key="2">
    <source>
        <dbReference type="Proteomes" id="UP001499910"/>
    </source>
</evidence>
<name>A0ABP9KUJ3_9RHOB</name>
<evidence type="ECO:0000313" key="1">
    <source>
        <dbReference type="EMBL" id="GAA5064093.1"/>
    </source>
</evidence>
<dbReference type="Proteomes" id="UP001499910">
    <property type="component" value="Unassembled WGS sequence"/>
</dbReference>
<reference evidence="2" key="1">
    <citation type="journal article" date="2019" name="Int. J. Syst. Evol. Microbiol.">
        <title>The Global Catalogue of Microorganisms (GCM) 10K type strain sequencing project: providing services to taxonomists for standard genome sequencing and annotation.</title>
        <authorList>
            <consortium name="The Broad Institute Genomics Platform"/>
            <consortium name="The Broad Institute Genome Sequencing Center for Infectious Disease"/>
            <person name="Wu L."/>
            <person name="Ma J."/>
        </authorList>
    </citation>
    <scope>NUCLEOTIDE SEQUENCE [LARGE SCALE GENOMIC DNA]</scope>
    <source>
        <strain evidence="2">JCM 18015</strain>
    </source>
</reference>
<organism evidence="1 2">
    <name type="scientific">[Roseibacterium] beibuensis</name>
    <dbReference type="NCBI Taxonomy" id="1193142"/>
    <lineage>
        <taxon>Bacteria</taxon>
        <taxon>Pseudomonadati</taxon>
        <taxon>Pseudomonadota</taxon>
        <taxon>Alphaproteobacteria</taxon>
        <taxon>Rhodobacterales</taxon>
        <taxon>Roseobacteraceae</taxon>
        <taxon>Roseicyclus</taxon>
    </lineage>
</organism>